<evidence type="ECO:0000313" key="12">
    <source>
        <dbReference type="Proteomes" id="UP000319829"/>
    </source>
</evidence>
<dbReference type="InterPro" id="IPR018776">
    <property type="entry name" value="Membrane_prot_PTPS-rel_domain"/>
</dbReference>
<keyword evidence="5 9" id="KW-0812">Transmembrane</keyword>
<feature type="domain" description="Membrane protein 6-pyruvoyl-tetrahydropterin synthase-related" evidence="10">
    <location>
        <begin position="100"/>
        <end position="284"/>
    </location>
</feature>
<keyword evidence="4" id="KW-0808">Transferase</keyword>
<organism evidence="11 12">
    <name type="scientific">Eiseniibacteriota bacterium</name>
    <dbReference type="NCBI Taxonomy" id="2212470"/>
    <lineage>
        <taxon>Bacteria</taxon>
        <taxon>Candidatus Eiseniibacteriota</taxon>
    </lineage>
</organism>
<dbReference type="GO" id="GO:0005886">
    <property type="term" value="C:plasma membrane"/>
    <property type="evidence" value="ECO:0007669"/>
    <property type="project" value="UniProtKB-SubCell"/>
</dbReference>
<evidence type="ECO:0000256" key="4">
    <source>
        <dbReference type="ARBA" id="ARBA00022679"/>
    </source>
</evidence>
<dbReference type="Pfam" id="PF10131">
    <property type="entry name" value="PTPS_related"/>
    <property type="match status" value="1"/>
</dbReference>
<feature type="transmembrane region" description="Helical" evidence="9">
    <location>
        <begin position="31"/>
        <end position="50"/>
    </location>
</feature>
<gene>
    <name evidence="11" type="ORF">E6K74_12790</name>
</gene>
<evidence type="ECO:0000313" key="11">
    <source>
        <dbReference type="EMBL" id="TMQ52007.1"/>
    </source>
</evidence>
<feature type="compositionally biased region" description="Low complexity" evidence="8">
    <location>
        <begin position="11"/>
        <end position="24"/>
    </location>
</feature>
<keyword evidence="2" id="KW-1003">Cell membrane</keyword>
<dbReference type="EMBL" id="VBOU01000121">
    <property type="protein sequence ID" value="TMQ52007.1"/>
    <property type="molecule type" value="Genomic_DNA"/>
</dbReference>
<dbReference type="PANTHER" id="PTHR33908:SF11">
    <property type="entry name" value="MEMBRANE PROTEIN"/>
    <property type="match status" value="1"/>
</dbReference>
<name>A0A538SKV9_UNCEI</name>
<evidence type="ECO:0000256" key="6">
    <source>
        <dbReference type="ARBA" id="ARBA00022989"/>
    </source>
</evidence>
<evidence type="ECO:0000256" key="8">
    <source>
        <dbReference type="SAM" id="MobiDB-lite"/>
    </source>
</evidence>
<keyword evidence="3" id="KW-0328">Glycosyltransferase</keyword>
<feature type="transmembrane region" description="Helical" evidence="9">
    <location>
        <begin position="171"/>
        <end position="189"/>
    </location>
</feature>
<feature type="transmembrane region" description="Helical" evidence="9">
    <location>
        <begin position="201"/>
        <end position="232"/>
    </location>
</feature>
<feature type="transmembrane region" description="Helical" evidence="9">
    <location>
        <begin position="123"/>
        <end position="140"/>
    </location>
</feature>
<keyword evidence="6 9" id="KW-1133">Transmembrane helix</keyword>
<evidence type="ECO:0000256" key="9">
    <source>
        <dbReference type="SAM" id="Phobius"/>
    </source>
</evidence>
<protein>
    <recommendedName>
        <fullName evidence="10">Membrane protein 6-pyruvoyl-tetrahydropterin synthase-related domain-containing protein</fullName>
    </recommendedName>
</protein>
<dbReference type="Proteomes" id="UP000319829">
    <property type="component" value="Unassembled WGS sequence"/>
</dbReference>
<evidence type="ECO:0000256" key="7">
    <source>
        <dbReference type="ARBA" id="ARBA00023136"/>
    </source>
</evidence>
<dbReference type="AlphaFoldDB" id="A0A538SKV9"/>
<dbReference type="PANTHER" id="PTHR33908">
    <property type="entry name" value="MANNOSYLTRANSFERASE YKCB-RELATED"/>
    <property type="match status" value="1"/>
</dbReference>
<evidence type="ECO:0000259" key="10">
    <source>
        <dbReference type="Pfam" id="PF10131"/>
    </source>
</evidence>
<feature type="region of interest" description="Disordered" evidence="8">
    <location>
        <begin position="1"/>
        <end position="24"/>
    </location>
</feature>
<sequence length="368" mass="39604">MRRPVGRWERAVGPTTAPGAQAAGAPVRDGAAATLLIGLAALALLAPLLAHGPLPRGSDVFAHNHYLIEFSKALSEGDLWPRWTEGTNQGLGAPSFVMLPPLFYYLASAASVPFGSPIAGTKLTLILLAALTGLCFYLLAREWIGPGVPAGVGAALYLLLPYHVLDIYQRYAMSEITAFVFFPLILLFARRTLEGGSRRDFAGLSLTFAGLLYAHLVSALLFSLLLVPWLVWEVRGRWGALLRPLVGFACGLGLSAPCLLPAVVEKADANIAWVREMPNGDFRANFIFKDEPLPGLGFKDPVKQPVLRSAHSQLLLGLAAAWVALALTFPSEVRRRRDAATLAVGCGAAYFMQLEISTPLWKLVPELA</sequence>
<keyword evidence="7 9" id="KW-0472">Membrane</keyword>
<feature type="compositionally biased region" description="Basic and acidic residues" evidence="8">
    <location>
        <begin position="1"/>
        <end position="10"/>
    </location>
</feature>
<dbReference type="InterPro" id="IPR050297">
    <property type="entry name" value="LipidA_mod_glycosyltrf_83"/>
</dbReference>
<dbReference type="GO" id="GO:0016763">
    <property type="term" value="F:pentosyltransferase activity"/>
    <property type="evidence" value="ECO:0007669"/>
    <property type="project" value="TreeGrafter"/>
</dbReference>
<dbReference type="GO" id="GO:0009103">
    <property type="term" value="P:lipopolysaccharide biosynthetic process"/>
    <property type="evidence" value="ECO:0007669"/>
    <property type="project" value="UniProtKB-ARBA"/>
</dbReference>
<evidence type="ECO:0000256" key="3">
    <source>
        <dbReference type="ARBA" id="ARBA00022676"/>
    </source>
</evidence>
<comment type="subcellular location">
    <subcellularLocation>
        <location evidence="1">Cell membrane</location>
        <topology evidence="1">Multi-pass membrane protein</topology>
    </subcellularLocation>
</comment>
<accession>A0A538SKV9</accession>
<feature type="non-terminal residue" evidence="11">
    <location>
        <position position="368"/>
    </location>
</feature>
<evidence type="ECO:0000256" key="5">
    <source>
        <dbReference type="ARBA" id="ARBA00022692"/>
    </source>
</evidence>
<proteinExistence type="predicted"/>
<comment type="caution">
    <text evidence="11">The sequence shown here is derived from an EMBL/GenBank/DDBJ whole genome shotgun (WGS) entry which is preliminary data.</text>
</comment>
<evidence type="ECO:0000256" key="2">
    <source>
        <dbReference type="ARBA" id="ARBA00022475"/>
    </source>
</evidence>
<reference evidence="11 12" key="1">
    <citation type="journal article" date="2019" name="Nat. Microbiol.">
        <title>Mediterranean grassland soil C-N compound turnover is dependent on rainfall and depth, and is mediated by genomically divergent microorganisms.</title>
        <authorList>
            <person name="Diamond S."/>
            <person name="Andeer P.F."/>
            <person name="Li Z."/>
            <person name="Crits-Christoph A."/>
            <person name="Burstein D."/>
            <person name="Anantharaman K."/>
            <person name="Lane K.R."/>
            <person name="Thomas B.C."/>
            <person name="Pan C."/>
            <person name="Northen T.R."/>
            <person name="Banfield J.F."/>
        </authorList>
    </citation>
    <scope>NUCLEOTIDE SEQUENCE [LARGE SCALE GENOMIC DNA]</scope>
    <source>
        <strain evidence="11">WS_4</strain>
    </source>
</reference>
<evidence type="ECO:0000256" key="1">
    <source>
        <dbReference type="ARBA" id="ARBA00004651"/>
    </source>
</evidence>